<dbReference type="EMBL" id="CP046996">
    <property type="protein sequence ID" value="QHA01470.1"/>
    <property type="molecule type" value="Genomic_DNA"/>
</dbReference>
<gene>
    <name evidence="3" type="ORF">GQ588_12885</name>
</gene>
<dbReference type="SUPFAM" id="SSF47240">
    <property type="entry name" value="Ferritin-like"/>
    <property type="match status" value="1"/>
</dbReference>
<evidence type="ECO:0000313" key="4">
    <source>
        <dbReference type="Proteomes" id="UP000430508"/>
    </source>
</evidence>
<dbReference type="InterPro" id="IPR012347">
    <property type="entry name" value="Ferritin-like"/>
</dbReference>
<sequence>MFKYADALLFPVEVNYPDPQFGRIMLEHYGGKDSEFSAATQYMNHRANMPNHFVRELLGLIAAEEHSHMEMIAEAINRLGGPPLCYVNSEGIPWDLTYVDQSLDPVAMLQADAEAEIRAKMLYDTHLTMTSDPGLKKMIRFLGDREDVHKHLFEKSQAMILQGAAPGSFSTLIREYRMSFPV</sequence>
<protein>
    <submittedName>
        <fullName evidence="3">Mn-containing catalase</fullName>
    </submittedName>
</protein>
<dbReference type="Proteomes" id="UP000430508">
    <property type="component" value="Chromosome"/>
</dbReference>
<dbReference type="AlphaFoldDB" id="A0A857DJD9"/>
<proteinExistence type="inferred from homology"/>
<keyword evidence="2" id="KW-0479">Metal-binding</keyword>
<comment type="similarity">
    <text evidence="1">Belongs to the manganese catalase family.</text>
</comment>
<dbReference type="RefSeq" id="WP_019224796.1">
    <property type="nucleotide sequence ID" value="NZ_CP046996.1"/>
</dbReference>
<comment type="cofactor">
    <cofactor evidence="2">
        <name>Mn(2+)</name>
        <dbReference type="ChEBI" id="CHEBI:29035"/>
    </cofactor>
    <text evidence="2">Binds 2 manganese ions per subunit.</text>
</comment>
<evidence type="ECO:0000313" key="3">
    <source>
        <dbReference type="EMBL" id="QHA01470.1"/>
    </source>
</evidence>
<keyword evidence="2" id="KW-0464">Manganese</keyword>
<feature type="binding site" evidence="2">
    <location>
        <position position="68"/>
    </location>
    <ligand>
        <name>Mn(2+)</name>
        <dbReference type="ChEBI" id="CHEBI:29035"/>
        <label>1</label>
    </ligand>
</feature>
<feature type="binding site" evidence="2">
    <location>
        <position position="149"/>
    </location>
    <ligand>
        <name>Mn(2+)</name>
        <dbReference type="ChEBI" id="CHEBI:29035"/>
        <label>1</label>
    </ligand>
</feature>
<feature type="binding site" evidence="2">
    <location>
        <position position="116"/>
    </location>
    <ligand>
        <name>Mn(2+)</name>
        <dbReference type="ChEBI" id="CHEBI:29035"/>
        <label>1</label>
    </ligand>
</feature>
<dbReference type="Pfam" id="PF05067">
    <property type="entry name" value="Mn_catalase"/>
    <property type="match status" value="2"/>
</dbReference>
<feature type="binding site" evidence="2">
    <location>
        <position position="65"/>
    </location>
    <ligand>
        <name>Mn(2+)</name>
        <dbReference type="ChEBI" id="CHEBI:29035"/>
        <label>1</label>
    </ligand>
</feature>
<dbReference type="InterPro" id="IPR009078">
    <property type="entry name" value="Ferritin-like_SF"/>
</dbReference>
<dbReference type="Gene3D" id="1.20.1260.10">
    <property type="match status" value="2"/>
</dbReference>
<name>A0A857DJD9_9FIRM</name>
<organism evidence="3 4">
    <name type="scientific">Dehalobacter restrictus</name>
    <dbReference type="NCBI Taxonomy" id="55583"/>
    <lineage>
        <taxon>Bacteria</taxon>
        <taxon>Bacillati</taxon>
        <taxon>Bacillota</taxon>
        <taxon>Clostridia</taxon>
        <taxon>Eubacteriales</taxon>
        <taxon>Desulfitobacteriaceae</taxon>
        <taxon>Dehalobacter</taxon>
    </lineage>
</organism>
<dbReference type="GO" id="GO:0046872">
    <property type="term" value="F:metal ion binding"/>
    <property type="evidence" value="ECO:0007669"/>
    <property type="project" value="UniProtKB-KW"/>
</dbReference>
<dbReference type="InterPro" id="IPR007760">
    <property type="entry name" value="Mn_catalase"/>
</dbReference>
<accession>A0A857DJD9</accession>
<evidence type="ECO:0000256" key="2">
    <source>
        <dbReference type="PIRSR" id="PIRSR607760-1"/>
    </source>
</evidence>
<evidence type="ECO:0000256" key="1">
    <source>
        <dbReference type="ARBA" id="ARBA00007644"/>
    </source>
</evidence>
<reference evidence="3 4" key="1">
    <citation type="submission" date="2019-12" db="EMBL/GenBank/DDBJ databases">
        <title>Sequence classification of anaerobic respiratory reductive dehalogenases: First we see many, then we see few.</title>
        <authorList>
            <person name="Molenda O."/>
            <person name="Puentes Jacome L.A."/>
            <person name="Cao X."/>
            <person name="Nesbo C.L."/>
            <person name="Tang S."/>
            <person name="Morson N."/>
            <person name="Patron J."/>
            <person name="Lomheim L."/>
            <person name="Wishart D.S."/>
            <person name="Edwards E.A."/>
        </authorList>
    </citation>
    <scope>NUCLEOTIDE SEQUENCE [LARGE SCALE GENOMIC DNA]</scope>
    <source>
        <strain evidence="3 4">12DCA</strain>
    </source>
</reference>
<feature type="binding site" evidence="2">
    <location>
        <position position="35"/>
    </location>
    <ligand>
        <name>Mn(2+)</name>
        <dbReference type="ChEBI" id="CHEBI:29035"/>
        <label>1</label>
    </ligand>
</feature>